<reference evidence="2" key="1">
    <citation type="journal article" date="2015" name="Nature">
        <title>Complex archaea that bridge the gap between prokaryotes and eukaryotes.</title>
        <authorList>
            <person name="Spang A."/>
            <person name="Saw J.H."/>
            <person name="Jorgensen S.L."/>
            <person name="Zaremba-Niedzwiedzka K."/>
            <person name="Martijn J."/>
            <person name="Lind A.E."/>
            <person name="van Eijk R."/>
            <person name="Schleper C."/>
            <person name="Guy L."/>
            <person name="Ettema T.J."/>
        </authorList>
    </citation>
    <scope>NUCLEOTIDE SEQUENCE</scope>
</reference>
<feature type="compositionally biased region" description="Polar residues" evidence="1">
    <location>
        <begin position="7"/>
        <end position="16"/>
    </location>
</feature>
<dbReference type="EMBL" id="LAZR01012364">
    <property type="protein sequence ID" value="KKM27216.1"/>
    <property type="molecule type" value="Genomic_DNA"/>
</dbReference>
<evidence type="ECO:0000313" key="2">
    <source>
        <dbReference type="EMBL" id="KKM27216.1"/>
    </source>
</evidence>
<organism evidence="2">
    <name type="scientific">marine sediment metagenome</name>
    <dbReference type="NCBI Taxonomy" id="412755"/>
    <lineage>
        <taxon>unclassified sequences</taxon>
        <taxon>metagenomes</taxon>
        <taxon>ecological metagenomes</taxon>
    </lineage>
</organism>
<feature type="region of interest" description="Disordered" evidence="1">
    <location>
        <begin position="1"/>
        <end position="26"/>
    </location>
</feature>
<feature type="non-terminal residue" evidence="2">
    <location>
        <position position="47"/>
    </location>
</feature>
<name>A0A0F9IHZ9_9ZZZZ</name>
<proteinExistence type="predicted"/>
<comment type="caution">
    <text evidence="2">The sequence shown here is derived from an EMBL/GenBank/DDBJ whole genome shotgun (WGS) entry which is preliminary data.</text>
</comment>
<dbReference type="AlphaFoldDB" id="A0A0F9IHZ9"/>
<sequence>MHVLTGCATTSGSGSNVAVGPKASSSYDESLSKKVYSGPKMDVVIPV</sequence>
<accession>A0A0F9IHZ9</accession>
<evidence type="ECO:0000256" key="1">
    <source>
        <dbReference type="SAM" id="MobiDB-lite"/>
    </source>
</evidence>
<gene>
    <name evidence="2" type="ORF">LCGC14_1576980</name>
</gene>
<protein>
    <submittedName>
        <fullName evidence="2">Uncharacterized protein</fullName>
    </submittedName>
</protein>